<dbReference type="RefSeq" id="WP_094091942.1">
    <property type="nucleotide sequence ID" value="NZ_CP016397.1"/>
</dbReference>
<accession>A0A222P5Q3</accession>
<protein>
    <recommendedName>
        <fullName evidence="3">Dot/Icm T4SS effector</fullName>
    </recommendedName>
</protein>
<proteinExistence type="predicted"/>
<evidence type="ECO:0000313" key="1">
    <source>
        <dbReference type="EMBL" id="ASQ47176.1"/>
    </source>
</evidence>
<gene>
    <name evidence="1" type="ORF">clem_13215</name>
</gene>
<dbReference type="Proteomes" id="UP000201728">
    <property type="component" value="Chromosome"/>
</dbReference>
<name>A0A222P5Q3_9GAMM</name>
<dbReference type="KEGG" id="lcd:clem_13215"/>
<evidence type="ECO:0000313" key="2">
    <source>
        <dbReference type="Proteomes" id="UP000201728"/>
    </source>
</evidence>
<sequence length="2849" mass="327165">MGNHFVTSFLSTIDLATARKLFIEEQPESATLNFIIDKLIEQQANENLAIMLALIDEYEIIRYLELKVKILLHLLIEALTSSCDTKIAELFKKLESLLSDNQTYWHPIISRLITWIENHQRSNDLLLLLQHLPPRQLERLYSRLLETADSNPPWLSTLVTYIVANRLSGNLNKELHRHFAKLASYVLLSPTSHDNIHTLSLALTTEQLVNIIFQLRAIAATYSSETREKQHQRFNERRQIYLSKYDALATALTVRATNSQAEYEQLIYNNSELANIVMVKRLKGQIAPNRQKELVMELLTHSSKYDLKDPLLKAAAIDAFLAVFVKLNQSDLIQCFKKYYTLYADKNLAEIIRFLDLFSHKTQDISKILSCIHEIDDEDRTITINFITTSKAAKYDLMEGCLYRLNEKQLINLCGHVVALRQITRNDSELLSVYYNVLAKKISSSSSPLQHFSELAHTIKLLPENVVNESISNILLFFKNNSVLRYQWLSVLFAADFNKTTLLAPCYELFKQIKLSEQLTLLKHFSSGELLNFYLYMLRNNAATEDFHCLIELLKETDRQPLLLYLLLNTPLHQAFLDKLMAFIDDKNLITLIEQLIDKVKEDNDYRTTLGELLKHFCQRLQVTRDENSSLHQWVDESQHCQALAFHLLENPVCFYSLSSRSTILQELTPTVLQSYLGNHAAADLKLRINRILNVIKLNPETAENIALNLLSHFQNTPKKLQTLFANLETAQLSLNSHGKQNYHYLKQACWHLLNPKTNSYDDTRCTTLLTTQLGLAHCFDPILARLAADISQSDDAHLSAQYLIQIEAAAIEQIAPASLAMILTKSTQENTLTNWQKVANYLNNRNLEENLVLVKTLIAHLQKSTHPVLLKLALQFITQLERFEKFLTQLGEDELRWFLRECSNTEFSKQLPFWFNLLLDYSAFERLNYASLLILLPQEQHCLELIYQHENLKPHLPTLFTQLAFLNAKPVHFITIFNELSKASSQQKRDFITKAQPLIHAHTIEPSALFVINMLLLTLDDLQINSHVDMNLVLQHLKLITLLTKNQQENHHSEGFSHELQQLTLNTLCYLFAQNSRWANQLLVSEEFSQMALTWLNQMDTKNVERHPLTRLLLDNASLHFHPLLTSDHRFQAFIKQLLVTPPASMNEDQFALLLEKLTAENRTELSFKLLQQPTLGDVQWSSLMILAHALPVTTLYAIYTQSKTRFVFVDLLARHHAGMALLSDSQRNKLIAEIMSGKQVLRILDSYSPVATKIAFVDAIFSYLEATNTSLSHWLEAMNVDIQTFAAFSNYTTSKKNKQKLLEVIKKSNYYGDGLNGYLQHPSLDMSLETNGFLFKLFTQIALNPWKGWQCQFQHLQKLTPDTLKEIVQNQFELFEQIDQLNLFFEPLSLSEEVAPHMLVSARWVQCLPLINSILTSIAVFYSNAELRNILIPTALYQQIILPLLQESLPPSEISFDSLYDLLIDYAQTVKASLPAHEQIIKGYLLQYQHHLQAIENYSFPKLIQLFRPNSHFCQIKNGQIKVLHEPEIELLSNAGQHHKEWLEFKKFSPSMQLVNLLTALLQVPNVLDDKGFRQWLLVHCFFSPLAEHLDDNLLKQLINNFPIKEFEHDLSVIHQRIQRMRLACQLLKKLDTTRSLSELVTGLYTQSVENLTLVLHTTKFAHLSYLSQLILMVLQAKKSNLSWQQLQVLLLPLKWSHQLDVEWFYLEISKLNDLEYKLIERCRQLVISGLSANNDEKDSARLTVLSRSFIIDNMVSLTRIFNSYQAVFSSKEDNIPANKLLRLLENLHPSPEKIAILLKNLHTAVLTAVINFALEDPTTNEELLIKIMDAGFGELCETLMINQLEKAFNRVRGKEETAFLASLSLEEFAALNPEEWGKILIIQRLYFNRVPLPELAALSSGKEKREYQRFCADASLYQCLLHLQQQIIHAGLAENENLVIRAKKNLTACFNFLNLNSRAIIYYSIMEKFHREINTQQPALYFHWLCLLSFFTEDSSILISSFLDWLHQTAESDLAHQPYLEKLLMHLLQQGLLTTLCKRLRQSEGITGAKANWLYAHLTTQSDTTSLISDIVLGFSWDWLKEHIKNSTTESIALLDGILQQENHLKAITANTNMKLTLIAVLEKCQFAASDLLHLQKNNGNTVIKALIGAHLLGRKDYIDQLQGETFISQLTDVGKIIRPRLNPLIQDLHLAELPQEVIKQLHPEAAATLLCSIKKFHQLDQSYVEPLLRTLGEHTETFIQYWLTYFATMPNGETPLVAMMNAFPTKITAALANLSENKKSSILSLLIQHLDQLNGTLIKNLIALGEESHLNYAAHLYLYKRQINEISIQFIQELTDKLLEKKATFSSQTIQLLMRLSEEASFSSLRGKLGKATSDYLRSSALFADCSIFYDEGQLNIKRMQKLVPLQPHEKTEETPHSFFQAFTKTFKTMFIAQESSALSLNELAVNPLIDAVMKDNDKLSSFDYFLIHYHGKLEPLERCFNDYLDYLVESTSPTKSKRLHTVAWLLTRSEMNGRIKEMLFNSLLARPQLLDSQISAGLLLFNCQQAIHHFGIKGDYQTVINLCAWGLPFLETGSDHEKMTKRAMKEAEFESSIHTVTGFLAPLRVWIKRSLFYGWETWLEPKKPQYVLLNNRSHQEKSSSMTALQKLQTNKLVKESITEDNCVRESLDMLLSRLDNTATIPALTTLINALNIFDWQKTTPSEMQTRKAVDDLFESLWQRATWDHSLANWLSPHLEPFISNRQRLIGLYLQENQQELIALLAKAVAGPGQFQELATLLLETDEPKLTTANKQTTPLPEANTPSLLDKVTQGFSALSSHFWTPVSNTVQTYTASASSYWRTNLFKR</sequence>
<keyword evidence="2" id="KW-1185">Reference proteome</keyword>
<organism evidence="1 2">
    <name type="scientific">Legionella clemsonensis</name>
    <dbReference type="NCBI Taxonomy" id="1867846"/>
    <lineage>
        <taxon>Bacteria</taxon>
        <taxon>Pseudomonadati</taxon>
        <taxon>Pseudomonadota</taxon>
        <taxon>Gammaproteobacteria</taxon>
        <taxon>Legionellales</taxon>
        <taxon>Legionellaceae</taxon>
        <taxon>Legionella</taxon>
    </lineage>
</organism>
<dbReference type="EMBL" id="CP016397">
    <property type="protein sequence ID" value="ASQ47176.1"/>
    <property type="molecule type" value="Genomic_DNA"/>
</dbReference>
<dbReference type="OrthoDB" id="5648933at2"/>
<reference evidence="2" key="1">
    <citation type="submission" date="2016-07" db="EMBL/GenBank/DDBJ databases">
        <authorList>
            <person name="Florea S."/>
            <person name="Webb J.S."/>
            <person name="Jaromczyk J."/>
            <person name="Schardl C.L."/>
        </authorList>
    </citation>
    <scope>NUCLEOTIDE SEQUENCE [LARGE SCALE GENOMIC DNA]</scope>
    <source>
        <strain evidence="2">CDC-D5610</strain>
    </source>
</reference>
<evidence type="ECO:0008006" key="3">
    <source>
        <dbReference type="Google" id="ProtNLM"/>
    </source>
</evidence>